<dbReference type="EC" id="2.7.13.3" evidence="3"/>
<evidence type="ECO:0000259" key="13">
    <source>
        <dbReference type="PROSITE" id="PS50109"/>
    </source>
</evidence>
<dbReference type="Gene3D" id="6.10.340.10">
    <property type="match status" value="1"/>
</dbReference>
<evidence type="ECO:0000256" key="11">
    <source>
        <dbReference type="ARBA" id="ARBA00023136"/>
    </source>
</evidence>
<dbReference type="Proteomes" id="UP000182762">
    <property type="component" value="Unassembled WGS sequence"/>
</dbReference>
<dbReference type="EMBL" id="FOXX01000013">
    <property type="protein sequence ID" value="SFQ84105.1"/>
    <property type="molecule type" value="Genomic_DNA"/>
</dbReference>
<evidence type="ECO:0000256" key="10">
    <source>
        <dbReference type="ARBA" id="ARBA00023012"/>
    </source>
</evidence>
<dbReference type="InterPro" id="IPR003660">
    <property type="entry name" value="HAMP_dom"/>
</dbReference>
<gene>
    <name evidence="15" type="ORF">SAMN02745910_04162</name>
</gene>
<keyword evidence="11 12" id="KW-0472">Membrane</keyword>
<dbReference type="GeneID" id="93712726"/>
<comment type="catalytic activity">
    <reaction evidence="1">
        <text>ATP + protein L-histidine = ADP + protein N-phospho-L-histidine.</text>
        <dbReference type="EC" id="2.7.13.3"/>
    </reaction>
</comment>
<comment type="subcellular location">
    <subcellularLocation>
        <location evidence="2">Cell membrane</location>
        <topology evidence="2">Multi-pass membrane protein</topology>
    </subcellularLocation>
</comment>
<sequence>MYTQQAKRSSLLRYWTTRYALTLVIGLAIILIVSVLWIRHSTLENNLNLNKYMAEEIADRMENSIANDSGGPLKIFPNILEDRSKILNSKKEPSLYIVNENGKVIFSNVRSPGVINSFVSSSFFSSKDTVKKFRLDSPPYDIYVVKSAIEMENGEKGWVLVVQPEKELTEVHQEYSLLLIMIISLGLLGWGAIYFLSRKLTSPIQDVSKAAKRIEAGLYDVNLSENVPQQEMYELIHSFKEMAQKLERLESLRAELLAGVTHELKTPVTSISGLLQAVKDDVVTGEEAKEFLDISVKETSKLQNMIGDLLDFNAFTAQAIPINIETHDALDLVKEITYQWHLAQGNEALSYDINATNKSILVDVDPMRFQQIMTNLLNNAKHAMKESGHITIECSESLTQLLITVTNNGPPISEEEQPFIFDRFFRGEKKKYEVRGLGLGLPFSQMLARAMNGDLFLQSSSNEGTSFTITLPLHTD</sequence>
<accession>A0A1I6BT49</accession>
<evidence type="ECO:0000256" key="12">
    <source>
        <dbReference type="SAM" id="Phobius"/>
    </source>
</evidence>
<dbReference type="RefSeq" id="WP_061802531.1">
    <property type="nucleotide sequence ID" value="NZ_FOXX01000013.1"/>
</dbReference>
<dbReference type="InterPro" id="IPR003594">
    <property type="entry name" value="HATPase_dom"/>
</dbReference>
<dbReference type="InterPro" id="IPR004358">
    <property type="entry name" value="Sig_transdc_His_kin-like_C"/>
</dbReference>
<evidence type="ECO:0000256" key="2">
    <source>
        <dbReference type="ARBA" id="ARBA00004651"/>
    </source>
</evidence>
<evidence type="ECO:0000313" key="16">
    <source>
        <dbReference type="Proteomes" id="UP000182762"/>
    </source>
</evidence>
<evidence type="ECO:0000256" key="5">
    <source>
        <dbReference type="ARBA" id="ARBA00022553"/>
    </source>
</evidence>
<dbReference type="CDD" id="cd00082">
    <property type="entry name" value="HisKA"/>
    <property type="match status" value="1"/>
</dbReference>
<dbReference type="InterPro" id="IPR003661">
    <property type="entry name" value="HisK_dim/P_dom"/>
</dbReference>
<keyword evidence="4" id="KW-1003">Cell membrane</keyword>
<dbReference type="InterPro" id="IPR036890">
    <property type="entry name" value="HATPase_C_sf"/>
</dbReference>
<keyword evidence="5" id="KW-0597">Phosphoprotein</keyword>
<dbReference type="SUPFAM" id="SSF47384">
    <property type="entry name" value="Homodimeric domain of signal transducing histidine kinase"/>
    <property type="match status" value="1"/>
</dbReference>
<keyword evidence="12" id="KW-1133">Transmembrane helix</keyword>
<protein>
    <recommendedName>
        <fullName evidence="3">histidine kinase</fullName>
        <ecNumber evidence="3">2.7.13.3</ecNumber>
    </recommendedName>
</protein>
<evidence type="ECO:0000313" key="15">
    <source>
        <dbReference type="EMBL" id="SFQ84105.1"/>
    </source>
</evidence>
<dbReference type="Pfam" id="PF00672">
    <property type="entry name" value="HAMP"/>
    <property type="match status" value="1"/>
</dbReference>
<dbReference type="PRINTS" id="PR00344">
    <property type="entry name" value="BCTRLSENSOR"/>
</dbReference>
<dbReference type="CDD" id="cd06225">
    <property type="entry name" value="HAMP"/>
    <property type="match status" value="1"/>
</dbReference>
<evidence type="ECO:0000256" key="1">
    <source>
        <dbReference type="ARBA" id="ARBA00000085"/>
    </source>
</evidence>
<keyword evidence="6" id="KW-0808">Transferase</keyword>
<evidence type="ECO:0000256" key="7">
    <source>
        <dbReference type="ARBA" id="ARBA00022741"/>
    </source>
</evidence>
<dbReference type="SUPFAM" id="SSF158472">
    <property type="entry name" value="HAMP domain-like"/>
    <property type="match status" value="1"/>
</dbReference>
<dbReference type="SUPFAM" id="SSF55874">
    <property type="entry name" value="ATPase domain of HSP90 chaperone/DNA topoisomerase II/histidine kinase"/>
    <property type="match status" value="1"/>
</dbReference>
<dbReference type="SMART" id="SM00387">
    <property type="entry name" value="HATPase_c"/>
    <property type="match status" value="1"/>
</dbReference>
<evidence type="ECO:0000256" key="4">
    <source>
        <dbReference type="ARBA" id="ARBA00022475"/>
    </source>
</evidence>
<feature type="transmembrane region" description="Helical" evidence="12">
    <location>
        <begin position="20"/>
        <end position="38"/>
    </location>
</feature>
<evidence type="ECO:0000259" key="14">
    <source>
        <dbReference type="PROSITE" id="PS50885"/>
    </source>
</evidence>
<dbReference type="InterPro" id="IPR036097">
    <property type="entry name" value="HisK_dim/P_sf"/>
</dbReference>
<feature type="transmembrane region" description="Helical" evidence="12">
    <location>
        <begin position="175"/>
        <end position="196"/>
    </location>
</feature>
<dbReference type="InterPro" id="IPR005467">
    <property type="entry name" value="His_kinase_dom"/>
</dbReference>
<dbReference type="PANTHER" id="PTHR43711">
    <property type="entry name" value="TWO-COMPONENT HISTIDINE KINASE"/>
    <property type="match status" value="1"/>
</dbReference>
<evidence type="ECO:0000256" key="6">
    <source>
        <dbReference type="ARBA" id="ARBA00022679"/>
    </source>
</evidence>
<proteinExistence type="predicted"/>
<dbReference type="PANTHER" id="PTHR43711:SF1">
    <property type="entry name" value="HISTIDINE KINASE 1"/>
    <property type="match status" value="1"/>
</dbReference>
<dbReference type="Gene3D" id="1.10.287.130">
    <property type="match status" value="1"/>
</dbReference>
<keyword evidence="8 15" id="KW-0418">Kinase</keyword>
<comment type="caution">
    <text evidence="15">The sequence shown here is derived from an EMBL/GenBank/DDBJ whole genome shotgun (WGS) entry which is preliminary data.</text>
</comment>
<keyword evidence="9" id="KW-0067">ATP-binding</keyword>
<dbReference type="SMART" id="SM00304">
    <property type="entry name" value="HAMP"/>
    <property type="match status" value="1"/>
</dbReference>
<dbReference type="Pfam" id="PF02518">
    <property type="entry name" value="HATPase_c"/>
    <property type="match status" value="1"/>
</dbReference>
<organism evidence="15 16">
    <name type="scientific">Priestia endophytica DSM 13796</name>
    <dbReference type="NCBI Taxonomy" id="1121089"/>
    <lineage>
        <taxon>Bacteria</taxon>
        <taxon>Bacillati</taxon>
        <taxon>Bacillota</taxon>
        <taxon>Bacilli</taxon>
        <taxon>Bacillales</taxon>
        <taxon>Bacillaceae</taxon>
        <taxon>Priestia</taxon>
    </lineage>
</organism>
<evidence type="ECO:0000256" key="8">
    <source>
        <dbReference type="ARBA" id="ARBA00022777"/>
    </source>
</evidence>
<dbReference type="Pfam" id="PF00512">
    <property type="entry name" value="HisKA"/>
    <property type="match status" value="1"/>
</dbReference>
<keyword evidence="7" id="KW-0547">Nucleotide-binding</keyword>
<dbReference type="GO" id="GO:0016301">
    <property type="term" value="F:kinase activity"/>
    <property type="evidence" value="ECO:0007669"/>
    <property type="project" value="UniProtKB-KW"/>
</dbReference>
<dbReference type="SMART" id="SM00388">
    <property type="entry name" value="HisKA"/>
    <property type="match status" value="1"/>
</dbReference>
<dbReference type="PROSITE" id="PS50885">
    <property type="entry name" value="HAMP"/>
    <property type="match status" value="1"/>
</dbReference>
<name>A0A1I6BT49_9BACI</name>
<feature type="domain" description="HAMP" evidence="14">
    <location>
        <begin position="198"/>
        <end position="251"/>
    </location>
</feature>
<dbReference type="InterPro" id="IPR050736">
    <property type="entry name" value="Sensor_HK_Regulatory"/>
</dbReference>
<keyword evidence="10" id="KW-0902">Two-component regulatory system</keyword>
<keyword evidence="12" id="KW-0812">Transmembrane</keyword>
<feature type="domain" description="Histidine kinase" evidence="13">
    <location>
        <begin position="259"/>
        <end position="475"/>
    </location>
</feature>
<keyword evidence="16" id="KW-1185">Reference proteome</keyword>
<evidence type="ECO:0000256" key="9">
    <source>
        <dbReference type="ARBA" id="ARBA00022840"/>
    </source>
</evidence>
<dbReference type="PROSITE" id="PS50109">
    <property type="entry name" value="HIS_KIN"/>
    <property type="match status" value="1"/>
</dbReference>
<evidence type="ECO:0000256" key="3">
    <source>
        <dbReference type="ARBA" id="ARBA00012438"/>
    </source>
</evidence>
<reference evidence="15 16" key="1">
    <citation type="submission" date="2016-10" db="EMBL/GenBank/DDBJ databases">
        <authorList>
            <person name="Varghese N."/>
            <person name="Submissions S."/>
        </authorList>
    </citation>
    <scope>NUCLEOTIDE SEQUENCE [LARGE SCALE GENOMIC DNA]</scope>
    <source>
        <strain evidence="15 16">DSM 13796</strain>
    </source>
</reference>
<dbReference type="Gene3D" id="3.30.565.10">
    <property type="entry name" value="Histidine kinase-like ATPase, C-terminal domain"/>
    <property type="match status" value="1"/>
</dbReference>